<dbReference type="Proteomes" id="UP001151760">
    <property type="component" value="Unassembled WGS sequence"/>
</dbReference>
<proteinExistence type="predicted"/>
<comment type="caution">
    <text evidence="2">The sequence shown here is derived from an EMBL/GenBank/DDBJ whole genome shotgun (WGS) entry which is preliminary data.</text>
</comment>
<keyword evidence="3" id="KW-1185">Reference proteome</keyword>
<accession>A0ABQ5FIG3</accession>
<feature type="compositionally biased region" description="Basic and acidic residues" evidence="1">
    <location>
        <begin position="27"/>
        <end position="39"/>
    </location>
</feature>
<dbReference type="EMBL" id="BQNB010017420">
    <property type="protein sequence ID" value="GJT62969.1"/>
    <property type="molecule type" value="Genomic_DNA"/>
</dbReference>
<feature type="region of interest" description="Disordered" evidence="1">
    <location>
        <begin position="27"/>
        <end position="51"/>
    </location>
</feature>
<evidence type="ECO:0000256" key="1">
    <source>
        <dbReference type="SAM" id="MobiDB-lite"/>
    </source>
</evidence>
<reference evidence="2" key="1">
    <citation type="journal article" date="2022" name="Int. J. Mol. Sci.">
        <title>Draft Genome of Tanacetum Coccineum: Genomic Comparison of Closely Related Tanacetum-Family Plants.</title>
        <authorList>
            <person name="Yamashiro T."/>
            <person name="Shiraishi A."/>
            <person name="Nakayama K."/>
            <person name="Satake H."/>
        </authorList>
    </citation>
    <scope>NUCLEOTIDE SEQUENCE</scope>
</reference>
<sequence length="169" mass="19018">MLLARGHPHLKSTTGTSLRWRLVGGSKEKGIAGDQDSERSIPSPPITGSPGSIYQPGWGVPNNCRLDTPEACQDVVDHIAPPGYFSELRHLPNDEFLSQYNMNLVRQVAMGSQLRLRFEHEAKILKKSVAQVARRDQRIATREKHIKELEAQLEAEIDMKKPSKSRTRK</sequence>
<reference evidence="2" key="2">
    <citation type="submission" date="2022-01" db="EMBL/GenBank/DDBJ databases">
        <authorList>
            <person name="Yamashiro T."/>
            <person name="Shiraishi A."/>
            <person name="Satake H."/>
            <person name="Nakayama K."/>
        </authorList>
    </citation>
    <scope>NUCLEOTIDE SEQUENCE</scope>
</reference>
<evidence type="ECO:0000313" key="3">
    <source>
        <dbReference type="Proteomes" id="UP001151760"/>
    </source>
</evidence>
<evidence type="ECO:0000313" key="2">
    <source>
        <dbReference type="EMBL" id="GJT62969.1"/>
    </source>
</evidence>
<protein>
    <submittedName>
        <fullName evidence="2">Uncharacterized protein</fullName>
    </submittedName>
</protein>
<name>A0ABQ5FIG3_9ASTR</name>
<organism evidence="2 3">
    <name type="scientific">Tanacetum coccineum</name>
    <dbReference type="NCBI Taxonomy" id="301880"/>
    <lineage>
        <taxon>Eukaryota</taxon>
        <taxon>Viridiplantae</taxon>
        <taxon>Streptophyta</taxon>
        <taxon>Embryophyta</taxon>
        <taxon>Tracheophyta</taxon>
        <taxon>Spermatophyta</taxon>
        <taxon>Magnoliopsida</taxon>
        <taxon>eudicotyledons</taxon>
        <taxon>Gunneridae</taxon>
        <taxon>Pentapetalae</taxon>
        <taxon>asterids</taxon>
        <taxon>campanulids</taxon>
        <taxon>Asterales</taxon>
        <taxon>Asteraceae</taxon>
        <taxon>Asteroideae</taxon>
        <taxon>Anthemideae</taxon>
        <taxon>Anthemidinae</taxon>
        <taxon>Tanacetum</taxon>
    </lineage>
</organism>
<gene>
    <name evidence="2" type="ORF">Tco_1006502</name>
</gene>